<evidence type="ECO:0000259" key="7">
    <source>
        <dbReference type="SMART" id="SM00382"/>
    </source>
</evidence>
<dbReference type="GO" id="GO:0017116">
    <property type="term" value="F:single-stranded DNA helicase activity"/>
    <property type="evidence" value="ECO:0007669"/>
    <property type="project" value="TreeGrafter"/>
</dbReference>
<dbReference type="Pfam" id="PF16193">
    <property type="entry name" value="AAA_assoc_2"/>
    <property type="match status" value="1"/>
</dbReference>
<dbReference type="PANTHER" id="PTHR13779">
    <property type="entry name" value="WERNER HELICASE-INTERACTING PROTEIN 1 FAMILY MEMBER"/>
    <property type="match status" value="1"/>
</dbReference>
<evidence type="ECO:0000313" key="9">
    <source>
        <dbReference type="Proteomes" id="UP000706172"/>
    </source>
</evidence>
<dbReference type="InterPro" id="IPR008921">
    <property type="entry name" value="DNA_pol3_clamp-load_cplx_C"/>
</dbReference>
<gene>
    <name evidence="8" type="ORF">H0S81_06005</name>
</gene>
<reference evidence="8" key="1">
    <citation type="submission" date="2020-07" db="EMBL/GenBank/DDBJ databases">
        <title>Severe corrosion of carbon steel in oil field produced water can be linked to methanogenic archaea containing a special type of NiFe hydrogenase.</title>
        <authorList>
            <person name="Lahme S."/>
            <person name="Mand J."/>
            <person name="Longwell J."/>
            <person name="Smith R."/>
            <person name="Enning D."/>
        </authorList>
    </citation>
    <scope>NUCLEOTIDE SEQUENCE</scope>
    <source>
        <strain evidence="8">MIC098Bin6</strain>
    </source>
</reference>
<dbReference type="EMBL" id="JACCQK010000321">
    <property type="protein sequence ID" value="MBG0779463.1"/>
    <property type="molecule type" value="Genomic_DNA"/>
</dbReference>
<dbReference type="InterPro" id="IPR051314">
    <property type="entry name" value="AAA_ATPase_RarA/MGS1/WRNIP1"/>
</dbReference>
<dbReference type="SUPFAM" id="SSF52540">
    <property type="entry name" value="P-loop containing nucleoside triphosphate hydrolases"/>
    <property type="match status" value="1"/>
</dbReference>
<evidence type="ECO:0000256" key="2">
    <source>
        <dbReference type="ARBA" id="ARBA00008959"/>
    </source>
</evidence>
<organism evidence="8 9">
    <name type="scientific">Desulfotignum balticum</name>
    <dbReference type="NCBI Taxonomy" id="115781"/>
    <lineage>
        <taxon>Bacteria</taxon>
        <taxon>Pseudomonadati</taxon>
        <taxon>Thermodesulfobacteriota</taxon>
        <taxon>Desulfobacteria</taxon>
        <taxon>Desulfobacterales</taxon>
        <taxon>Desulfobacteraceae</taxon>
        <taxon>Desulfotignum</taxon>
    </lineage>
</organism>
<keyword evidence="6" id="KW-0067">ATP-binding</keyword>
<name>A0A931G896_9BACT</name>
<dbReference type="Gene3D" id="1.20.272.10">
    <property type="match status" value="1"/>
</dbReference>
<dbReference type="GO" id="GO:0006261">
    <property type="term" value="P:DNA-templated DNA replication"/>
    <property type="evidence" value="ECO:0007669"/>
    <property type="project" value="TreeGrafter"/>
</dbReference>
<dbReference type="GO" id="GO:0016887">
    <property type="term" value="F:ATP hydrolysis activity"/>
    <property type="evidence" value="ECO:0007669"/>
    <property type="project" value="InterPro"/>
</dbReference>
<dbReference type="GO" id="GO:0000731">
    <property type="term" value="P:DNA synthesis involved in DNA repair"/>
    <property type="evidence" value="ECO:0007669"/>
    <property type="project" value="TreeGrafter"/>
</dbReference>
<dbReference type="Gene3D" id="1.10.3710.10">
    <property type="entry name" value="DNA polymerase III clamp loader subunits, C-terminal domain"/>
    <property type="match status" value="1"/>
</dbReference>
<dbReference type="Pfam" id="PF00004">
    <property type="entry name" value="AAA"/>
    <property type="match status" value="1"/>
</dbReference>
<dbReference type="FunFam" id="3.40.50.300:FF:000137">
    <property type="entry name" value="Replication-associated recombination protein A"/>
    <property type="match status" value="1"/>
</dbReference>
<dbReference type="GO" id="GO:0008047">
    <property type="term" value="F:enzyme activator activity"/>
    <property type="evidence" value="ECO:0007669"/>
    <property type="project" value="TreeGrafter"/>
</dbReference>
<dbReference type="Gene3D" id="3.40.50.300">
    <property type="entry name" value="P-loop containing nucleotide triphosphate hydrolases"/>
    <property type="match status" value="1"/>
</dbReference>
<dbReference type="InterPro" id="IPR003593">
    <property type="entry name" value="AAA+_ATPase"/>
</dbReference>
<dbReference type="SUPFAM" id="SSF48019">
    <property type="entry name" value="post-AAA+ oligomerization domain-like"/>
    <property type="match status" value="1"/>
</dbReference>
<dbReference type="InterPro" id="IPR003959">
    <property type="entry name" value="ATPase_AAA_core"/>
</dbReference>
<protein>
    <recommendedName>
        <fullName evidence="3">Replication-associated recombination protein A</fullName>
    </recommendedName>
</protein>
<dbReference type="InterPro" id="IPR027417">
    <property type="entry name" value="P-loop_NTPase"/>
</dbReference>
<dbReference type="GO" id="GO:0003677">
    <property type="term" value="F:DNA binding"/>
    <property type="evidence" value="ECO:0007669"/>
    <property type="project" value="InterPro"/>
</dbReference>
<dbReference type="CDD" id="cd00009">
    <property type="entry name" value="AAA"/>
    <property type="match status" value="1"/>
</dbReference>
<dbReference type="SMART" id="SM00382">
    <property type="entry name" value="AAA"/>
    <property type="match status" value="1"/>
</dbReference>
<dbReference type="Gene3D" id="1.10.8.60">
    <property type="match status" value="1"/>
</dbReference>
<dbReference type="FunFam" id="1.20.272.10:FF:000001">
    <property type="entry name" value="Putative AAA family ATPase"/>
    <property type="match status" value="1"/>
</dbReference>
<dbReference type="GO" id="GO:0005524">
    <property type="term" value="F:ATP binding"/>
    <property type="evidence" value="ECO:0007669"/>
    <property type="project" value="UniProtKB-KW"/>
</dbReference>
<evidence type="ECO:0000256" key="3">
    <source>
        <dbReference type="ARBA" id="ARBA00020776"/>
    </source>
</evidence>
<proteinExistence type="inferred from homology"/>
<feature type="domain" description="AAA+ ATPase" evidence="7">
    <location>
        <begin position="51"/>
        <end position="168"/>
    </location>
</feature>
<accession>A0A931G896</accession>
<evidence type="ECO:0000256" key="5">
    <source>
        <dbReference type="ARBA" id="ARBA00022741"/>
    </source>
</evidence>
<dbReference type="InterPro" id="IPR032423">
    <property type="entry name" value="AAA_assoc_2"/>
</dbReference>
<sequence>MDLFNAHSDQDLAGTVPLADRMRPRTLSELKGQDHLMAPGSLLARAIQDDRVFSMILWGPPGCGKTTLANIIAHETRCEFVRISAVLSGVKDVRQIIDTAREKRALFKKRTLLFVDEIHRFNKAQQDAFLHHVETGLITLVGATTENPSFEVIPALVSRCRVFALRGLEPKHIQAILVRAVTDPVHGLGWDLDRIQKEALQFLAQSADGDARMALTALEAAAFHFSDKSFISLADLETVVGKKALLYDKAGEEHFNLISAFIKSMRGSDPDAAIYWLQRMLAAGDDPYYLLRRMVRFATEDVGMADPGALTMALNAGESFRMLGRPEGDGSLFQAAVYLATAPKSNAVYAAQKQVTDLVEKTGHQPVPLHIRNPVTKLMKELGYGKGYRYAHDHEGGYAPQSYLPDSLDGQRLYFPTDRGYEKTVKQRLAAWIALRDNPKKSGKD</sequence>
<comment type="function">
    <text evidence="1">DNA-dependent ATPase that plays important roles in cellular responses to stalled DNA replication processes.</text>
</comment>
<keyword evidence="5" id="KW-0547">Nucleotide-binding</keyword>
<comment type="caution">
    <text evidence="8">The sequence shown here is derived from an EMBL/GenBank/DDBJ whole genome shotgun (WGS) entry which is preliminary data.</text>
</comment>
<dbReference type="Proteomes" id="UP000706172">
    <property type="component" value="Unassembled WGS sequence"/>
</dbReference>
<dbReference type="Pfam" id="PF12002">
    <property type="entry name" value="MgsA_C"/>
    <property type="match status" value="1"/>
</dbReference>
<evidence type="ECO:0000313" key="8">
    <source>
        <dbReference type="EMBL" id="MBG0779463.1"/>
    </source>
</evidence>
<dbReference type="InterPro" id="IPR021886">
    <property type="entry name" value="MgsA_C"/>
</dbReference>
<keyword evidence="4" id="KW-0235">DNA replication</keyword>
<dbReference type="AlphaFoldDB" id="A0A931G896"/>
<evidence type="ECO:0000256" key="4">
    <source>
        <dbReference type="ARBA" id="ARBA00022705"/>
    </source>
</evidence>
<dbReference type="CDD" id="cd18139">
    <property type="entry name" value="HLD_clamp_RarA"/>
    <property type="match status" value="1"/>
</dbReference>
<evidence type="ECO:0000256" key="1">
    <source>
        <dbReference type="ARBA" id="ARBA00002393"/>
    </source>
</evidence>
<evidence type="ECO:0000256" key="6">
    <source>
        <dbReference type="ARBA" id="ARBA00022840"/>
    </source>
</evidence>
<comment type="similarity">
    <text evidence="2">Belongs to the AAA ATPase family. RarA/MGS1/WRNIP1 subfamily.</text>
</comment>
<dbReference type="PANTHER" id="PTHR13779:SF7">
    <property type="entry name" value="ATPASE WRNIP1"/>
    <property type="match status" value="1"/>
</dbReference>